<comment type="caution">
    <text evidence="3">The sequence shown here is derived from an EMBL/GenBank/DDBJ whole genome shotgun (WGS) entry which is preliminary data.</text>
</comment>
<gene>
    <name evidence="3" type="ORF">Adt_00481</name>
</gene>
<evidence type="ECO:0000313" key="4">
    <source>
        <dbReference type="Proteomes" id="UP001604336"/>
    </source>
</evidence>
<accession>A0ABD1VQA3</accession>
<dbReference type="Proteomes" id="UP001604336">
    <property type="component" value="Unassembled WGS sequence"/>
</dbReference>
<evidence type="ECO:0000256" key="1">
    <source>
        <dbReference type="SAM" id="Coils"/>
    </source>
</evidence>
<dbReference type="AlphaFoldDB" id="A0ABD1VQA3"/>
<evidence type="ECO:0000256" key="2">
    <source>
        <dbReference type="SAM" id="MobiDB-lite"/>
    </source>
</evidence>
<keyword evidence="4" id="KW-1185">Reference proteome</keyword>
<dbReference type="EMBL" id="JBFOLK010000001">
    <property type="protein sequence ID" value="KAL2539503.1"/>
    <property type="molecule type" value="Genomic_DNA"/>
</dbReference>
<organism evidence="3 4">
    <name type="scientific">Abeliophyllum distichum</name>
    <dbReference type="NCBI Taxonomy" id="126358"/>
    <lineage>
        <taxon>Eukaryota</taxon>
        <taxon>Viridiplantae</taxon>
        <taxon>Streptophyta</taxon>
        <taxon>Embryophyta</taxon>
        <taxon>Tracheophyta</taxon>
        <taxon>Spermatophyta</taxon>
        <taxon>Magnoliopsida</taxon>
        <taxon>eudicotyledons</taxon>
        <taxon>Gunneridae</taxon>
        <taxon>Pentapetalae</taxon>
        <taxon>asterids</taxon>
        <taxon>lamiids</taxon>
        <taxon>Lamiales</taxon>
        <taxon>Oleaceae</taxon>
        <taxon>Forsythieae</taxon>
        <taxon>Abeliophyllum</taxon>
    </lineage>
</organism>
<name>A0ABD1VQA3_9LAMI</name>
<feature type="region of interest" description="Disordered" evidence="2">
    <location>
        <begin position="1"/>
        <end position="24"/>
    </location>
</feature>
<reference evidence="4" key="1">
    <citation type="submission" date="2024-07" db="EMBL/GenBank/DDBJ databases">
        <title>Two chromosome-level genome assemblies of Korean endemic species Abeliophyllum distichum and Forsythia ovata (Oleaceae).</title>
        <authorList>
            <person name="Jang H."/>
        </authorList>
    </citation>
    <scope>NUCLEOTIDE SEQUENCE [LARGE SCALE GENOMIC DNA]</scope>
</reference>
<proteinExistence type="predicted"/>
<feature type="coiled-coil region" evidence="1">
    <location>
        <begin position="413"/>
        <end position="456"/>
    </location>
</feature>
<keyword evidence="1" id="KW-0175">Coiled coil</keyword>
<protein>
    <submittedName>
        <fullName evidence="3">Uncharacterized protein</fullName>
    </submittedName>
</protein>
<evidence type="ECO:0000313" key="3">
    <source>
        <dbReference type="EMBL" id="KAL2539503.1"/>
    </source>
</evidence>
<sequence length="462" mass="52049">MSTGVVEESIIGRSGEEASPPISPSMEGVLPIRGVDADTGEVVAIPATGLREAEDPYRVDVVRWVALDMPSIMVAEDMNLLRDAYKVPSNIELLLPDPNERACFPRMGCTALSLNAFTMYQPRKLPKKKGKDEEPGWYYFCPWGSHKPLVIESPSSVKQWKELWFWVTGNWQRIEDDPELDLDVPSVHGIANVLPRCELSKEVVDVLRSIYQAPPATRRYEFILNRHRCLIELGLMTMDKEKRPRPALARLSKQKPRALVAGSSEEIRQKKEKLFWRTPPPPRLSQKPSGTEGGLYESKRRLWELIGAPGARIPDDVLRNVPFYPSMGAQAVKKYFTPKWEEFSSHGDLEDVLEASLASAIRASAMQMKVLGEFRIRMQEQRRLSATASKSDKEHKQALEGLQVALDSACMAYEQLEVDLKESDSNILNLTKQLDNANAAQKVAAETLEAANIEKRRLLDEV</sequence>